<evidence type="ECO:0000256" key="9">
    <source>
        <dbReference type="ARBA" id="ARBA00022723"/>
    </source>
</evidence>
<evidence type="ECO:0000256" key="18">
    <source>
        <dbReference type="ARBA" id="ARBA00023268"/>
    </source>
</evidence>
<dbReference type="Gene3D" id="1.20.930.40">
    <property type="entry name" value="Transferrin receptor-like, dimerisation domain"/>
    <property type="match status" value="1"/>
</dbReference>
<dbReference type="EC" id="3.4.17.21" evidence="21"/>
<evidence type="ECO:0000256" key="6">
    <source>
        <dbReference type="ARBA" id="ARBA00022645"/>
    </source>
</evidence>
<evidence type="ECO:0000256" key="12">
    <source>
        <dbReference type="ARBA" id="ARBA00022968"/>
    </source>
</evidence>
<dbReference type="FunFam" id="1.20.930.40:FF:000001">
    <property type="entry name" value="N-acetylated-alpha-linked acidic dipeptidase 2"/>
    <property type="match status" value="1"/>
</dbReference>
<evidence type="ECO:0000256" key="1">
    <source>
        <dbReference type="ARBA" id="ARBA00001947"/>
    </source>
</evidence>
<dbReference type="CDD" id="cd08022">
    <property type="entry name" value="M28_PSMA_like"/>
    <property type="match status" value="1"/>
</dbReference>
<dbReference type="FunFam" id="3.40.630.10:FF:000291">
    <property type="entry name" value="N-acetylated alpha-linked acidic dipeptidase 2"/>
    <property type="match status" value="1"/>
</dbReference>
<dbReference type="GO" id="GO:0006508">
    <property type="term" value="P:proteolysis"/>
    <property type="evidence" value="ECO:0007669"/>
    <property type="project" value="UniProtKB-KW"/>
</dbReference>
<dbReference type="InterPro" id="IPR007484">
    <property type="entry name" value="Peptidase_M28"/>
</dbReference>
<evidence type="ECO:0000256" key="14">
    <source>
        <dbReference type="ARBA" id="ARBA00022997"/>
    </source>
</evidence>
<keyword evidence="12" id="KW-0735">Signal-anchor</keyword>
<evidence type="ECO:0000256" key="3">
    <source>
        <dbReference type="ARBA" id="ARBA00005634"/>
    </source>
</evidence>
<keyword evidence="8 25" id="KW-0812">Transmembrane</keyword>
<comment type="catalytic activity">
    <reaction evidence="19">
        <text>Release of an unsubstituted, C-terminal glutamyl residue, typically from Ac-Asp-Glu or folylpoly-gamma-glutamates.</text>
        <dbReference type="EC" id="3.4.17.21"/>
    </reaction>
</comment>
<gene>
    <name evidence="29" type="primary">NAALAD2</name>
</gene>
<keyword evidence="5" id="KW-1003">Cell membrane</keyword>
<keyword evidence="14" id="KW-0224">Dipeptidase</keyword>
<keyword evidence="17" id="KW-0325">Glycoprotein</keyword>
<feature type="domain" description="Peptidase M28" evidence="28">
    <location>
        <begin position="353"/>
        <end position="556"/>
    </location>
</feature>
<dbReference type="AlphaFoldDB" id="A0A8C4M5F2"/>
<evidence type="ECO:0000256" key="10">
    <source>
        <dbReference type="ARBA" id="ARBA00022801"/>
    </source>
</evidence>
<keyword evidence="16 25" id="KW-0472">Membrane</keyword>
<evidence type="ECO:0000256" key="16">
    <source>
        <dbReference type="ARBA" id="ARBA00023136"/>
    </source>
</evidence>
<evidence type="ECO:0000256" key="20">
    <source>
        <dbReference type="ARBA" id="ARBA00057657"/>
    </source>
</evidence>
<evidence type="ECO:0000313" key="29">
    <source>
        <dbReference type="Ensembl" id="ENSEASP00005018166.2"/>
    </source>
</evidence>
<dbReference type="SUPFAM" id="SSF52025">
    <property type="entry name" value="PA domain"/>
    <property type="match status" value="1"/>
</dbReference>
<dbReference type="PANTHER" id="PTHR10404">
    <property type="entry name" value="N-ACETYLATED-ALPHA-LINKED ACIDIC DIPEPTIDASE"/>
    <property type="match status" value="1"/>
</dbReference>
<dbReference type="InterPro" id="IPR036757">
    <property type="entry name" value="TFR-like_dimer_dom_sf"/>
</dbReference>
<dbReference type="GO" id="GO:0004181">
    <property type="term" value="F:metallocarboxypeptidase activity"/>
    <property type="evidence" value="ECO:0007669"/>
    <property type="project" value="UniProtKB-EC"/>
</dbReference>
<evidence type="ECO:0000259" key="27">
    <source>
        <dbReference type="Pfam" id="PF04253"/>
    </source>
</evidence>
<dbReference type="Gene3D" id="3.40.630.10">
    <property type="entry name" value="Zn peptidases"/>
    <property type="match status" value="2"/>
</dbReference>
<reference evidence="29" key="3">
    <citation type="submission" date="2025-09" db="UniProtKB">
        <authorList>
            <consortium name="Ensembl"/>
        </authorList>
    </citation>
    <scope>IDENTIFICATION</scope>
</reference>
<evidence type="ECO:0000259" key="28">
    <source>
        <dbReference type="Pfam" id="PF04389"/>
    </source>
</evidence>
<dbReference type="GO" id="GO:0016805">
    <property type="term" value="F:dipeptidase activity"/>
    <property type="evidence" value="ECO:0007669"/>
    <property type="project" value="UniProtKB-KW"/>
</dbReference>
<dbReference type="InterPro" id="IPR003137">
    <property type="entry name" value="PA_domain"/>
</dbReference>
<dbReference type="FunFam" id="3.50.30.30:FF:000002">
    <property type="entry name" value="N-acetylated-alpha-linked acidic dipeptidase 2"/>
    <property type="match status" value="1"/>
</dbReference>
<dbReference type="InterPro" id="IPR039373">
    <property type="entry name" value="Peptidase_M28B"/>
</dbReference>
<sequence>MDWQDKVCRCHLLRQRQHSRLSPEASHCSRRPKVSAQEAMAKSRGRLYLWMCLAAALASFLAGFTVGWFIKPIKETATSLRYHQSIRWKLVSEMKAENIKSFLRSFTKLPHLAGTEQNLLLAKKIQTQWKKFGLDSAKLVHYDVLLSYPNETNANYISVMDEHGVEIFKTSYPEPPPDGYENVTNIVPPYNAFSAQGTPEGDLIYVNYARTEDFFKLEREMSINCTGKIVIARYGKIFRGNKVKNAMLAGAIGIILYSDPADYFAPGVQPYPKGWNLPGTAAQRGNVLNLNGAGDPLTPGYPAKEYTFRLDVEEGVGIPKIPVHPIGYNDAEILLRKVRMHVHNTNKITRIYNVIGTIRGSVEPDRYVILGGHRDSWVFGAIDPTSGTAVLQEIVQSFGKLMSKGWKPRRTIIFASWDAEEFGLLGSTEWAEENAKTLQERSIAYINSDSSIEGNYTLRVDCTPLLYQLVYQLTKEISSPDDGFENKSLYESWLEKDPSSENKNFPRINKLGSGSDFEAYFQRLGIASGRARYTKNRKTDKYSSYPVYHTIYETFELVENFYDPTFKKQLSVAQLRGALVYELADSKIIPFNIQDYAKALKNYATSIYNLSKKHDQQLRDHGVSFDSLFSAVKNFSEAASDFHRRLTQVDLNDPIAVRIMNDQLMLLERAFIDPLGLPGRQFYRHIIFAPSSHNKYAGESFPGIYDAMFDIENKADPRSAWTEVKKHISVAAFTIQAAAGTLKEVL</sequence>
<comment type="subcellular location">
    <subcellularLocation>
        <location evidence="2">Cell membrane</location>
        <topology evidence="2">Single-pass type II membrane protein</topology>
    </subcellularLocation>
</comment>
<organism evidence="29 30">
    <name type="scientific">Equus asinus</name>
    <name type="common">Donkey</name>
    <name type="synonym">Equus africanus asinus</name>
    <dbReference type="NCBI Taxonomy" id="9793"/>
    <lineage>
        <taxon>Eukaryota</taxon>
        <taxon>Metazoa</taxon>
        <taxon>Chordata</taxon>
        <taxon>Craniata</taxon>
        <taxon>Vertebrata</taxon>
        <taxon>Euteleostomi</taxon>
        <taxon>Mammalia</taxon>
        <taxon>Eutheria</taxon>
        <taxon>Laurasiatheria</taxon>
        <taxon>Perissodactyla</taxon>
        <taxon>Equidae</taxon>
        <taxon>Equus</taxon>
    </lineage>
</organism>
<comment type="similarity">
    <text evidence="3">Belongs to the peptidase M28 family. M28B subfamily.</text>
</comment>
<feature type="transmembrane region" description="Helical" evidence="25">
    <location>
        <begin position="47"/>
        <end position="70"/>
    </location>
</feature>
<dbReference type="Proteomes" id="UP000694387">
    <property type="component" value="Chromosome 20"/>
</dbReference>
<dbReference type="PANTHER" id="PTHR10404:SF38">
    <property type="entry name" value="N-ACETYLATED-ALPHA-LINKED ACIDIC DIPEPTIDASE 2"/>
    <property type="match status" value="1"/>
</dbReference>
<comment type="function">
    <text evidence="20">Has N-acetylated-alpha-linked-acidic dipeptidase (NAALADase) activity. Also exhibits a dipeptidyl-peptidase IV type activity. Inactivates the peptide neurotransmitter N-acetylaspartylglutamate.</text>
</comment>
<evidence type="ECO:0000256" key="7">
    <source>
        <dbReference type="ARBA" id="ARBA00022670"/>
    </source>
</evidence>
<evidence type="ECO:0000256" key="22">
    <source>
        <dbReference type="ARBA" id="ARBA00074549"/>
    </source>
</evidence>
<keyword evidence="6" id="KW-0121">Carboxypeptidase</keyword>
<dbReference type="Pfam" id="PF04253">
    <property type="entry name" value="TFR_dimer"/>
    <property type="match status" value="1"/>
</dbReference>
<reference evidence="29 30" key="1">
    <citation type="journal article" date="2020" name="Nat. Commun.">
        <title>Donkey genomes provide new insights into domestication and selection for coat color.</title>
        <authorList>
            <person name="Wang"/>
            <person name="C."/>
            <person name="Li"/>
            <person name="H."/>
            <person name="Guo"/>
            <person name="Y."/>
            <person name="Huang"/>
            <person name="J."/>
            <person name="Sun"/>
            <person name="Y."/>
            <person name="Min"/>
            <person name="J."/>
            <person name="Wang"/>
            <person name="J."/>
            <person name="Fang"/>
            <person name="X."/>
            <person name="Zhao"/>
            <person name="Z."/>
            <person name="Wang"/>
            <person name="S."/>
            <person name="Zhang"/>
            <person name="Y."/>
            <person name="Liu"/>
            <person name="Q."/>
            <person name="Jiang"/>
            <person name="Q."/>
            <person name="Wang"/>
            <person name="X."/>
            <person name="Guo"/>
            <person name="Y."/>
            <person name="Yang"/>
            <person name="C."/>
            <person name="Wang"/>
            <person name="Y."/>
            <person name="Tian"/>
            <person name="F."/>
            <person name="Zhuang"/>
            <person name="G."/>
            <person name="Fan"/>
            <person name="Y."/>
            <person name="Gao"/>
            <person name="Q."/>
            <person name="Li"/>
            <person name="Y."/>
            <person name="Ju"/>
            <person name="Z."/>
            <person name="Li"/>
            <person name="J."/>
            <person name="Li"/>
            <person name="R."/>
            <person name="Hou"/>
            <person name="M."/>
            <person name="Yang"/>
            <person name="G."/>
            <person name="Liu"/>
            <person name="G."/>
            <person name="Liu"/>
            <person name="W."/>
            <person name="Guo"/>
            <person name="J."/>
            <person name="Pan"/>
            <person name="S."/>
            <person name="Fan"/>
            <person name="G."/>
            <person name="Zhang"/>
            <person name="W."/>
            <person name="Zhang"/>
            <person name="R."/>
            <person name="Yu"/>
            <person name="J."/>
            <person name="Zhang"/>
            <person name="X."/>
            <person name="Yin"/>
            <person name="Q."/>
            <person name="Ji"/>
            <person name="C."/>
            <person name="Jin"/>
            <person name="Y."/>
            <person name="Yue"/>
            <person name="G."/>
            <person name="Liu"/>
            <person name="M."/>
            <person name="Xu"/>
            <person name="J."/>
            <person name="Liu"/>
            <person name="S."/>
            <person name="Jordana"/>
            <person name="J."/>
            <person name="Noce"/>
            <person name="A."/>
            <person name="Amills"/>
            <person name="M."/>
            <person name="Wu"/>
            <person name="D.D."/>
            <person name="Li"/>
            <person name="S."/>
            <person name="Zhou"/>
            <person name="X. and Zhong"/>
            <person name="J."/>
        </authorList>
    </citation>
    <scope>NUCLEOTIDE SEQUENCE [LARGE SCALE GENOMIC DNA]</scope>
</reference>
<dbReference type="SUPFAM" id="SSF47672">
    <property type="entry name" value="Transferrin receptor-like dimerisation domain"/>
    <property type="match status" value="1"/>
</dbReference>
<dbReference type="Pfam" id="PF02225">
    <property type="entry name" value="PA"/>
    <property type="match status" value="1"/>
</dbReference>
<keyword evidence="11" id="KW-0862">Zinc</keyword>
<comment type="cofactor">
    <cofactor evidence="1">
        <name>Zn(2+)</name>
        <dbReference type="ChEBI" id="CHEBI:29105"/>
    </cofactor>
</comment>
<evidence type="ECO:0000256" key="13">
    <source>
        <dbReference type="ARBA" id="ARBA00022989"/>
    </source>
</evidence>
<evidence type="ECO:0000256" key="8">
    <source>
        <dbReference type="ARBA" id="ARBA00022692"/>
    </source>
</evidence>
<evidence type="ECO:0000256" key="11">
    <source>
        <dbReference type="ARBA" id="ARBA00022833"/>
    </source>
</evidence>
<evidence type="ECO:0000256" key="21">
    <source>
        <dbReference type="ARBA" id="ARBA00066561"/>
    </source>
</evidence>
<dbReference type="Ensembl" id="ENSEAST00005019721.2">
    <property type="protein sequence ID" value="ENSEASP00005018166.2"/>
    <property type="gene ID" value="ENSEASG00005012508.2"/>
</dbReference>
<keyword evidence="9" id="KW-0479">Metal-binding</keyword>
<evidence type="ECO:0000256" key="5">
    <source>
        <dbReference type="ARBA" id="ARBA00022475"/>
    </source>
</evidence>
<reference evidence="29" key="2">
    <citation type="submission" date="2025-08" db="UniProtKB">
        <authorList>
            <consortium name="Ensembl"/>
        </authorList>
    </citation>
    <scope>IDENTIFICATION</scope>
</reference>
<keyword evidence="15" id="KW-0482">Metalloprotease</keyword>
<dbReference type="GO" id="GO:0046872">
    <property type="term" value="F:metal ion binding"/>
    <property type="evidence" value="ECO:0007669"/>
    <property type="project" value="UniProtKB-KW"/>
</dbReference>
<dbReference type="InterPro" id="IPR007365">
    <property type="entry name" value="TFR-like_dimer_dom"/>
</dbReference>
<dbReference type="CDD" id="cd02121">
    <property type="entry name" value="PA_GCPII_like"/>
    <property type="match status" value="1"/>
</dbReference>
<evidence type="ECO:0000256" key="24">
    <source>
        <dbReference type="ARBA" id="ARBA00080488"/>
    </source>
</evidence>
<evidence type="ECO:0000256" key="17">
    <source>
        <dbReference type="ARBA" id="ARBA00023180"/>
    </source>
</evidence>
<evidence type="ECO:0000256" key="4">
    <source>
        <dbReference type="ARBA" id="ARBA00011738"/>
    </source>
</evidence>
<evidence type="ECO:0000259" key="26">
    <source>
        <dbReference type="Pfam" id="PF02225"/>
    </source>
</evidence>
<evidence type="ECO:0000256" key="2">
    <source>
        <dbReference type="ARBA" id="ARBA00004401"/>
    </source>
</evidence>
<comment type="subunit">
    <text evidence="4">Homodimer.</text>
</comment>
<proteinExistence type="inferred from homology"/>
<evidence type="ECO:0000256" key="25">
    <source>
        <dbReference type="SAM" id="Phobius"/>
    </source>
</evidence>
<dbReference type="GO" id="GO:0005886">
    <property type="term" value="C:plasma membrane"/>
    <property type="evidence" value="ECO:0007669"/>
    <property type="project" value="UniProtKB-SubCell"/>
</dbReference>
<name>A0A8C4M5F2_EQUAS</name>
<keyword evidence="13 25" id="KW-1133">Transmembrane helix</keyword>
<dbReference type="Pfam" id="PF04389">
    <property type="entry name" value="Peptidase_M28"/>
    <property type="match status" value="1"/>
</dbReference>
<feature type="domain" description="Transferrin receptor-like dimerisation" evidence="27">
    <location>
        <begin position="623"/>
        <end position="743"/>
    </location>
</feature>
<evidence type="ECO:0000256" key="15">
    <source>
        <dbReference type="ARBA" id="ARBA00023049"/>
    </source>
</evidence>
<evidence type="ECO:0000313" key="30">
    <source>
        <dbReference type="Proteomes" id="UP000694387"/>
    </source>
</evidence>
<keyword evidence="18" id="KW-0511">Multifunctional enzyme</keyword>
<keyword evidence="10" id="KW-0378">Hydrolase</keyword>
<evidence type="ECO:0000256" key="23">
    <source>
        <dbReference type="ARBA" id="ARBA00079476"/>
    </source>
</evidence>
<evidence type="ECO:0000256" key="19">
    <source>
        <dbReference type="ARBA" id="ARBA00052003"/>
    </source>
</evidence>
<keyword evidence="7" id="KW-0645">Protease</keyword>
<feature type="domain" description="PA" evidence="26">
    <location>
        <begin position="201"/>
        <end position="288"/>
    </location>
</feature>
<protein>
    <recommendedName>
        <fullName evidence="22">N-acetylated-alpha-linked acidic dipeptidase 2</fullName>
        <ecNumber evidence="21">3.4.17.21</ecNumber>
    </recommendedName>
    <alternativeName>
        <fullName evidence="24">Glutamate carboxypeptidase III</fullName>
    </alternativeName>
    <alternativeName>
        <fullName evidence="23">N-acetylated-alpha-linked acidic dipeptidase II</fullName>
    </alternativeName>
</protein>
<keyword evidence="30" id="KW-1185">Reference proteome</keyword>
<dbReference type="InterPro" id="IPR046450">
    <property type="entry name" value="PA_dom_sf"/>
</dbReference>
<accession>A0A8C4M5F2</accession>
<dbReference type="GeneTree" id="ENSGT01030000234598"/>
<dbReference type="SUPFAM" id="SSF53187">
    <property type="entry name" value="Zn-dependent exopeptidases"/>
    <property type="match status" value="1"/>
</dbReference>